<evidence type="ECO:0000256" key="1">
    <source>
        <dbReference type="SAM" id="SignalP"/>
    </source>
</evidence>
<dbReference type="AlphaFoldDB" id="A0A7W6IIA5"/>
<dbReference type="Proteomes" id="UP000519439">
    <property type="component" value="Unassembled WGS sequence"/>
</dbReference>
<evidence type="ECO:0000313" key="2">
    <source>
        <dbReference type="EMBL" id="MBB4042004.1"/>
    </source>
</evidence>
<sequence length="128" mass="13173">MADAASTTRRAVLSAALAAPLSASLAQAAPGRNPDAELMRLGREWRAAQDRAKSAPDGTGEAAYAALCAEAARLEFAIQAIPARTVGGLAVKAAIARQYAPERDDDGPSLDEMLTALVDDVLRLAATA</sequence>
<protein>
    <submittedName>
        <fullName evidence="2">Uncharacterized protein</fullName>
    </submittedName>
</protein>
<gene>
    <name evidence="2" type="ORF">GGR34_003689</name>
</gene>
<name>A0A7W6IIA5_9HYPH</name>
<comment type="caution">
    <text evidence="2">The sequence shown here is derived from an EMBL/GenBank/DDBJ whole genome shotgun (WGS) entry which is preliminary data.</text>
</comment>
<organism evidence="2 3">
    <name type="scientific">Microvirga flocculans</name>
    <dbReference type="NCBI Taxonomy" id="217168"/>
    <lineage>
        <taxon>Bacteria</taxon>
        <taxon>Pseudomonadati</taxon>
        <taxon>Pseudomonadota</taxon>
        <taxon>Alphaproteobacteria</taxon>
        <taxon>Hyphomicrobiales</taxon>
        <taxon>Methylobacteriaceae</taxon>
        <taxon>Microvirga</taxon>
    </lineage>
</organism>
<keyword evidence="1" id="KW-0732">Signal</keyword>
<proteinExistence type="predicted"/>
<feature type="signal peptide" evidence="1">
    <location>
        <begin position="1"/>
        <end position="28"/>
    </location>
</feature>
<dbReference type="EMBL" id="JACIDC010000018">
    <property type="protein sequence ID" value="MBB4042004.1"/>
    <property type="molecule type" value="Genomic_DNA"/>
</dbReference>
<reference evidence="2 3" key="1">
    <citation type="submission" date="2020-08" db="EMBL/GenBank/DDBJ databases">
        <title>Genomic Encyclopedia of Type Strains, Phase IV (KMG-IV): sequencing the most valuable type-strain genomes for metagenomic binning, comparative biology and taxonomic classification.</title>
        <authorList>
            <person name="Goeker M."/>
        </authorList>
    </citation>
    <scope>NUCLEOTIDE SEQUENCE [LARGE SCALE GENOMIC DNA]</scope>
    <source>
        <strain evidence="2 3">DSM 15743</strain>
    </source>
</reference>
<accession>A0A7W6IIA5</accession>
<dbReference type="RefSeq" id="WP_027316048.1">
    <property type="nucleotide sequence ID" value="NZ_JACIDC010000018.1"/>
</dbReference>
<evidence type="ECO:0000313" key="3">
    <source>
        <dbReference type="Proteomes" id="UP000519439"/>
    </source>
</evidence>
<keyword evidence="3" id="KW-1185">Reference proteome</keyword>
<feature type="chain" id="PRO_5030936207" evidence="1">
    <location>
        <begin position="29"/>
        <end position="128"/>
    </location>
</feature>